<dbReference type="InterPro" id="IPR036412">
    <property type="entry name" value="HAD-like_sf"/>
</dbReference>
<dbReference type="OMA" id="FIDDRMT"/>
<evidence type="ECO:0000313" key="1">
    <source>
        <dbReference type="EMBL" id="RZC56310.1"/>
    </source>
</evidence>
<reference evidence="1 2" key="1">
    <citation type="journal article" date="2018" name="Science">
        <title>The opium poppy genome and morphinan production.</title>
        <authorList>
            <person name="Guo L."/>
            <person name="Winzer T."/>
            <person name="Yang X."/>
            <person name="Li Y."/>
            <person name="Ning Z."/>
            <person name="He Z."/>
            <person name="Teodor R."/>
            <person name="Lu Y."/>
            <person name="Bowser T.A."/>
            <person name="Graham I.A."/>
            <person name="Ye K."/>
        </authorList>
    </citation>
    <scope>NUCLEOTIDE SEQUENCE [LARGE SCALE GENOMIC DNA]</scope>
    <source>
        <strain evidence="2">cv. HN1</strain>
        <tissue evidence="1">Leaves</tissue>
    </source>
</reference>
<dbReference type="STRING" id="3469.A0A4Y7J8C9"/>
<dbReference type="EMBL" id="CM010717">
    <property type="protein sequence ID" value="RZC56310.1"/>
    <property type="molecule type" value="Genomic_DNA"/>
</dbReference>
<dbReference type="PANTHER" id="PTHR43611">
    <property type="entry name" value="ALPHA-D-GLUCOSE 1-PHOSPHATE PHOSPHATASE"/>
    <property type="match status" value="1"/>
</dbReference>
<dbReference type="Gramene" id="RZC56310">
    <property type="protein sequence ID" value="RZC56310"/>
    <property type="gene ID" value="C5167_015156"/>
</dbReference>
<evidence type="ECO:0008006" key="3">
    <source>
        <dbReference type="Google" id="ProtNLM"/>
    </source>
</evidence>
<dbReference type="Proteomes" id="UP000316621">
    <property type="component" value="Chromosome 3"/>
</dbReference>
<dbReference type="SUPFAM" id="SSF56784">
    <property type="entry name" value="HAD-like"/>
    <property type="match status" value="1"/>
</dbReference>
<dbReference type="PANTHER" id="PTHR43611:SF3">
    <property type="entry name" value="FLAVIN MONONUCLEOTIDE HYDROLASE 1, CHLOROPLATIC"/>
    <property type="match status" value="1"/>
</dbReference>
<dbReference type="Gene3D" id="3.40.50.1000">
    <property type="entry name" value="HAD superfamily/HAD-like"/>
    <property type="match status" value="1"/>
</dbReference>
<dbReference type="InterPro" id="IPR023214">
    <property type="entry name" value="HAD_sf"/>
</dbReference>
<dbReference type="NCBIfam" id="TIGR01509">
    <property type="entry name" value="HAD-SF-IA-v3"/>
    <property type="match status" value="1"/>
</dbReference>
<organism evidence="1 2">
    <name type="scientific">Papaver somniferum</name>
    <name type="common">Opium poppy</name>
    <dbReference type="NCBI Taxonomy" id="3469"/>
    <lineage>
        <taxon>Eukaryota</taxon>
        <taxon>Viridiplantae</taxon>
        <taxon>Streptophyta</taxon>
        <taxon>Embryophyta</taxon>
        <taxon>Tracheophyta</taxon>
        <taxon>Spermatophyta</taxon>
        <taxon>Magnoliopsida</taxon>
        <taxon>Ranunculales</taxon>
        <taxon>Papaveraceae</taxon>
        <taxon>Papaveroideae</taxon>
        <taxon>Papaver</taxon>
    </lineage>
</organism>
<evidence type="ECO:0000313" key="2">
    <source>
        <dbReference type="Proteomes" id="UP000316621"/>
    </source>
</evidence>
<accession>A0A4Y7J8C9</accession>
<dbReference type="AlphaFoldDB" id="A0A4Y7J8C9"/>
<keyword evidence="2" id="KW-1185">Reference proteome</keyword>
<gene>
    <name evidence="1" type="ORF">C5167_015156</name>
</gene>
<name>A0A4Y7J8C9_PAPSO</name>
<proteinExistence type="predicted"/>
<dbReference type="InterPro" id="IPR006439">
    <property type="entry name" value="HAD-SF_hydro_IA"/>
</dbReference>
<sequence length="273" mass="30769">MAVFLRPSIFTFASSTASYKRPISFSSSFLKFPKMDSHSNLSIASSLSLSSSSSVDEKKNPNRKLPILLFDVMDTLVRDPFYHDIPAFFSMTFQELIDCKHPTAWVDFEKGLINEVELAKVFFKDGRSFDLDGLKNCMKSGFSYLDGVEALLSNLKQNSYEIHAFTNYPVWYNMIEDKLKLSNYLSWTFCSCAIGKRKPEADSYLEVLRQLEVEPDNCIFIDDRMVNVEAAKNAGIVGIQFKGAVALQEELSQLGVETIASLNGQNMNPVLEP</sequence>
<protein>
    <recommendedName>
        <fullName evidence="3">FCP1 homology domain-containing protein</fullName>
    </recommendedName>
</protein>
<dbReference type="NCBIfam" id="TIGR01549">
    <property type="entry name" value="HAD-SF-IA-v1"/>
    <property type="match status" value="1"/>
</dbReference>
<dbReference type="Pfam" id="PF00702">
    <property type="entry name" value="Hydrolase"/>
    <property type="match status" value="1"/>
</dbReference>